<keyword evidence="1" id="KW-0472">Membrane</keyword>
<feature type="transmembrane region" description="Helical" evidence="1">
    <location>
        <begin position="238"/>
        <end position="256"/>
    </location>
</feature>
<sequence length="2139" mass="232220">MCISSRRSEGLKALPEVELLGGQSAVQHVLAHPASADAFGHLPLVGSAADDSQTIVKLLLEARADIDDPAASRSKVALAARFNASDKPAKDPVDACFQHGDRGANANLSQNGLNAGYVTDPDPHRVFEPAQDADPGSARLMSSGPVLKPWPELSGYRAFSVAPARDKLRSRGLRGCLCRGHLQSKMTKVRSPDTSAVQQCAQHACRVDALHVVASLSAASVCFFTISDFVEDKVRVRCLNVVAFSLIYVFFVFALLKTVPSPEPRLKAVRFASPPPTAWVSGELSTDMRSFFIGTGSLPNRSQRLWAVDDTGSPMVNAQVEVRASNFVSDGPLPCSKAQMDAMVGTLEARRLHHVCKYDILYNAGPTNDLGLVTLTDFAIMGPAGLYTLVPSAGGFDSTEGSSVLVSTPVASIEVVNLSTPDLDPVVPPTGVKALPNGRRAKASDWPVLPPSGTWDLGSEIVAFANPDPGWPPDGDASRVEQYERRGQKVDHVNIVFSDSALVFSPWNDPVYSPRNLYPLPVQKFRYPISLSPRVSSVQVSTKVLLVVTEGVPFQPQPVVAVRDENGQPVPGVRCYALLSMEGSLRNPNWFRRKLKGFKGKELLNAEAVTDASGMAQFRELKLSTYGNTRSLDLDGSWALPSWHYSIDFNCDGKMQESHAWSVNSGGYITEVVTTVAQIRIQRFIRKDAELGRYGVEPAANGTDTFLAVVRVLDANGNGVAGKSLNVQNDAGDAVVELAPDALEMTNEAVWAAPAFQTSGQVTFKVRFSCDGARRPALAVESPDSEDLLARLSTHLHGKLTADARVRPPVPGQIFHALLVRWPSYTLLGLVMWQEVNFPGISAPNTSSCFDISGVGDERRLGAEANEVKELHAEVARRLRTFAGAVESSEAKSRKLSSGADGAINMLVEDAYSNDGDRFGFVQVSESGDVVRHDPWMHWNPLEVPRALCLEELEEPRPMIKVSSLDHLGTAILPKPVPQTLRQYNDDPNYITFASQFEAGSGDHFLRMVVQLDDYQGHKQECYSSPVPLRIQNVIGDIVLEGDAGPGAYYEHVIQSGSYVDIDLSFILDASVGDASDLSRIPNCIFLSADRWDLCAMSFVLVEAPYNFHRPLGMTDNIPEAHPLSTEYYTISAVQRTGATNAQGYDATTGKLHLRMQMNQKGIYGNFGIQFRGFGVNSRVFTWRVLPPPGLRLEMVQDPAFVLVPPWTGNLMDQIPIVRVLSDEGPVNGLILSYDLVPVDGGEFTKLTVMPMYSTFPFLYSGSSGSEITDAFGQVRPAQDGVAYFPIIGIVDGMRFIAEGVSTEPLPSQPICLSTPYSFQIVAQPPSTWPLNIGIDEFGGSITVEVRPNFGGLSMFTQFLGGLLVRLLVSSEGGRGVNDAGAAQDLSQRMLGDHVCVFVQWREPLGRCTDLVIIQTTPFLVMRFSFLKVRWLRRISQPARISLKVSDLSGSDFRYSVSKPPGFENMSDVQKFHSCSSAVQETLTDTQSSTTIEIAAETTASQFFLALVPPEIAIVGNVFLVRLRVTTASGAPVRDVRVRAGIQKLAATSPGSTSPGLLQSLVQSGRRLEVLTDSNVELDPTTTVRVSKPNGIISFPLTITRAMSGTYKLLFQPDGPNAQVVLETKPFKVENPVYRITSAEGPWGQVEIPDFGMFTPLPRTPRFCVETATNESLAELQATGVRTRIQLILRGAPSQQESAAMRAALQAKEAAKAALQASANNMAANLSQESTGFMKTVVDRFIADSASQAKGSFAGLTADFARACLETPLRQMQVGDPFTELGFGNATSDAAAAGLSVLQSPSLSEALGMDPSALEPSQILDQFQQVLMSAGGSVASPSSKQAAAAWEFSLDDLHLQAPCGYVFNQPPLFAFAEDVEYEFTVSVNGVESSEGFAFKVVRTPPDPVDVAFNWFCSGVAAIVGVIILITNVTHHRWPWFIFALLCTVGLLVAAPFLSVHRDALYGAWIYVAVIDVVLILATLVWGMTTEVSSQARTFDTQRSEIFEAYTRRRLGQALGFKDVPSGDTVKQSLLSSVRRTFLKPFNAEDAFFFPSALLVANLLSLLSFTYIFAQSIQVLRNLEALLNMALNTALDKAIALIASINLAYFQLSNADLPDSATDFMYVQIGLMRSWFQQLIDAII</sequence>
<comment type="caution">
    <text evidence="2">The sequence shown here is derived from an EMBL/GenBank/DDBJ whole genome shotgun (WGS) entry which is preliminary data.</text>
</comment>
<dbReference type="Proteomes" id="UP000601435">
    <property type="component" value="Unassembled WGS sequence"/>
</dbReference>
<keyword evidence="1" id="KW-0812">Transmembrane</keyword>
<dbReference type="EMBL" id="CAJNJA010087475">
    <property type="protein sequence ID" value="CAE7938932.1"/>
    <property type="molecule type" value="Genomic_DNA"/>
</dbReference>
<protein>
    <submittedName>
        <fullName evidence="2">Uncharacterized protein</fullName>
    </submittedName>
</protein>
<reference evidence="2" key="1">
    <citation type="submission" date="2021-02" db="EMBL/GenBank/DDBJ databases">
        <authorList>
            <person name="Dougan E. K."/>
            <person name="Rhodes N."/>
            <person name="Thang M."/>
            <person name="Chan C."/>
        </authorList>
    </citation>
    <scope>NUCLEOTIDE SEQUENCE</scope>
</reference>
<evidence type="ECO:0000313" key="2">
    <source>
        <dbReference type="EMBL" id="CAE7938932.1"/>
    </source>
</evidence>
<evidence type="ECO:0000313" key="3">
    <source>
        <dbReference type="Proteomes" id="UP000601435"/>
    </source>
</evidence>
<organism evidence="2 3">
    <name type="scientific">Symbiodinium necroappetens</name>
    <dbReference type="NCBI Taxonomy" id="1628268"/>
    <lineage>
        <taxon>Eukaryota</taxon>
        <taxon>Sar</taxon>
        <taxon>Alveolata</taxon>
        <taxon>Dinophyceae</taxon>
        <taxon>Suessiales</taxon>
        <taxon>Symbiodiniaceae</taxon>
        <taxon>Symbiodinium</taxon>
    </lineage>
</organism>
<gene>
    <name evidence="2" type="ORF">SNEC2469_LOCUS33343</name>
</gene>
<accession>A0A813C705</accession>
<feature type="transmembrane region" description="Helical" evidence="1">
    <location>
        <begin position="1907"/>
        <end position="1926"/>
    </location>
</feature>
<keyword evidence="3" id="KW-1185">Reference proteome</keyword>
<feature type="transmembrane region" description="Helical" evidence="1">
    <location>
        <begin position="1959"/>
        <end position="1982"/>
    </location>
</feature>
<dbReference type="OrthoDB" id="432297at2759"/>
<feature type="transmembrane region" description="Helical" evidence="1">
    <location>
        <begin position="1933"/>
        <end position="1953"/>
    </location>
</feature>
<name>A0A813C705_9DINO</name>
<feature type="non-terminal residue" evidence="2">
    <location>
        <position position="2139"/>
    </location>
</feature>
<keyword evidence="1" id="KW-1133">Transmembrane helix</keyword>
<evidence type="ECO:0000256" key="1">
    <source>
        <dbReference type="SAM" id="Phobius"/>
    </source>
</evidence>
<proteinExistence type="predicted"/>
<feature type="transmembrane region" description="Helical" evidence="1">
    <location>
        <begin position="2047"/>
        <end position="2069"/>
    </location>
</feature>